<protein>
    <recommendedName>
        <fullName evidence="4">RloB-like protein</fullName>
    </recommendedName>
</protein>
<dbReference type="Proteomes" id="UP001225356">
    <property type="component" value="Unassembled WGS sequence"/>
</dbReference>
<dbReference type="EMBL" id="JAUSQU010000001">
    <property type="protein sequence ID" value="MDP9850072.1"/>
    <property type="molecule type" value="Genomic_DNA"/>
</dbReference>
<evidence type="ECO:0000313" key="3">
    <source>
        <dbReference type="Proteomes" id="UP001225356"/>
    </source>
</evidence>
<comment type="caution">
    <text evidence="2">The sequence shown here is derived from an EMBL/GenBank/DDBJ whole genome shotgun (WGS) entry which is preliminary data.</text>
</comment>
<feature type="compositionally biased region" description="Basic and acidic residues" evidence="1">
    <location>
        <begin position="155"/>
        <end position="168"/>
    </location>
</feature>
<proteinExistence type="predicted"/>
<gene>
    <name evidence="2" type="ORF">J2853_009283</name>
</gene>
<dbReference type="InterPro" id="IPR025591">
    <property type="entry name" value="RloB"/>
</dbReference>
<keyword evidence="3" id="KW-1185">Reference proteome</keyword>
<dbReference type="RefSeq" id="WP_307568275.1">
    <property type="nucleotide sequence ID" value="NZ_JAUSQU010000001.1"/>
</dbReference>
<accession>A0ABT9QTI7</accession>
<organism evidence="2 3">
    <name type="scientific">Streptosporangium lutulentum</name>
    <dbReference type="NCBI Taxonomy" id="1461250"/>
    <lineage>
        <taxon>Bacteria</taxon>
        <taxon>Bacillati</taxon>
        <taxon>Actinomycetota</taxon>
        <taxon>Actinomycetes</taxon>
        <taxon>Streptosporangiales</taxon>
        <taxon>Streptosporangiaceae</taxon>
        <taxon>Streptosporangium</taxon>
    </lineage>
</organism>
<name>A0ABT9QTI7_9ACTN</name>
<reference evidence="2 3" key="1">
    <citation type="submission" date="2023-07" db="EMBL/GenBank/DDBJ databases">
        <title>Sequencing the genomes of 1000 actinobacteria strains.</title>
        <authorList>
            <person name="Klenk H.-P."/>
        </authorList>
    </citation>
    <scope>NUCLEOTIDE SEQUENCE [LARGE SCALE GENOMIC DNA]</scope>
    <source>
        <strain evidence="2 3">DSM 46740</strain>
    </source>
</reference>
<sequence>MLIVCEGRVTEIEYFQGIRDHFRSLSVEIHDCRVIGLGRDPASVVGHAIQERDKKKREARTQHDSNIAYDEVWCVVNVDDHMTLGQALVDARRGKVNLVVSFPCFELWVLYHFQDYPVSTNRIEIRRKLKRHLPEYDKHLGLDFPFERYATAQQRAEKADPDHCEPNRRGSNPSTNVWLVVETIRQAGRPV</sequence>
<dbReference type="Pfam" id="PF13707">
    <property type="entry name" value="RloB"/>
    <property type="match status" value="1"/>
</dbReference>
<evidence type="ECO:0008006" key="4">
    <source>
        <dbReference type="Google" id="ProtNLM"/>
    </source>
</evidence>
<evidence type="ECO:0000256" key="1">
    <source>
        <dbReference type="SAM" id="MobiDB-lite"/>
    </source>
</evidence>
<feature type="region of interest" description="Disordered" evidence="1">
    <location>
        <begin position="155"/>
        <end position="174"/>
    </location>
</feature>
<evidence type="ECO:0000313" key="2">
    <source>
        <dbReference type="EMBL" id="MDP9850072.1"/>
    </source>
</evidence>